<gene>
    <name evidence="1" type="ORF">J0M35_09225</name>
</gene>
<dbReference type="EMBL" id="JAFLCK010000011">
    <property type="protein sequence ID" value="MBN8660530.1"/>
    <property type="molecule type" value="Genomic_DNA"/>
</dbReference>
<dbReference type="Proteomes" id="UP000664277">
    <property type="component" value="Unassembled WGS sequence"/>
</dbReference>
<evidence type="ECO:0000313" key="2">
    <source>
        <dbReference type="Proteomes" id="UP000664277"/>
    </source>
</evidence>
<evidence type="ECO:0000313" key="1">
    <source>
        <dbReference type="EMBL" id="MBN8660530.1"/>
    </source>
</evidence>
<reference evidence="1" key="1">
    <citation type="submission" date="2021-02" db="EMBL/GenBank/DDBJ databases">
        <title>Genome-Resolved Metagenomics of a Microbial Community Performing Photosynthetic Biological Nutrient Removal.</title>
        <authorList>
            <person name="Mcdaniel E.A."/>
        </authorList>
    </citation>
    <scope>NUCLEOTIDE SEQUENCE</scope>
    <source>
        <strain evidence="1">UWPOB_OBS1</strain>
    </source>
</reference>
<protein>
    <submittedName>
        <fullName evidence="1">Uncharacterized protein</fullName>
    </submittedName>
</protein>
<proteinExistence type="predicted"/>
<organism evidence="1 2">
    <name type="scientific">Candidatus Obscuribacter phosphatis</name>
    <dbReference type="NCBI Taxonomy" id="1906157"/>
    <lineage>
        <taxon>Bacteria</taxon>
        <taxon>Bacillati</taxon>
        <taxon>Candidatus Melainabacteria</taxon>
        <taxon>Candidatus Obscuribacterales</taxon>
        <taxon>Candidatus Obscuribacteraceae</taxon>
        <taxon>Candidatus Obscuribacter</taxon>
    </lineage>
</organism>
<accession>A0A8J7TM66</accession>
<sequence>MNTEEKLNSEKRRYRKNQLSYVVRYIAMLPPGQIFTTRELLQFVERRAPLDYFLCMQVKSGVLERLARGVFRRFRKSNRIIPDAEISGIKRFAFAGRCLTAGSLANSDKSQEITLYTHKQAQNQKKNHENNTSFVSLAGNSNFLSQQFINFDFDTGYSIRFSRIKMKAVGNRKSLLGETRAGRIFRDIWLKGEDRCTQEIVSKAYASLSRKDRQVVASLRQFLPQWISDKLPLSPSDVLQILLSRPANLKNGRTQDYKVPGNRFYAR</sequence>
<dbReference type="AlphaFoldDB" id="A0A8J7TM66"/>
<comment type="caution">
    <text evidence="1">The sequence shown here is derived from an EMBL/GenBank/DDBJ whole genome shotgun (WGS) entry which is preliminary data.</text>
</comment>
<name>A0A8J7TM66_9BACT</name>